<dbReference type="OrthoDB" id="1577640at2759"/>
<protein>
    <submittedName>
        <fullName evidence="1">Uncharacterized protein</fullName>
    </submittedName>
</protein>
<name>A0A9P5AMY8_9HYPO</name>
<accession>A0A9P5AMY8</accession>
<dbReference type="Proteomes" id="UP000730481">
    <property type="component" value="Unassembled WGS sequence"/>
</dbReference>
<proteinExistence type="predicted"/>
<organism evidence="1 2">
    <name type="scientific">Fusarium beomiforme</name>
    <dbReference type="NCBI Taxonomy" id="44412"/>
    <lineage>
        <taxon>Eukaryota</taxon>
        <taxon>Fungi</taxon>
        <taxon>Dikarya</taxon>
        <taxon>Ascomycota</taxon>
        <taxon>Pezizomycotina</taxon>
        <taxon>Sordariomycetes</taxon>
        <taxon>Hypocreomycetidae</taxon>
        <taxon>Hypocreales</taxon>
        <taxon>Nectriaceae</taxon>
        <taxon>Fusarium</taxon>
        <taxon>Fusarium burgessii species complex</taxon>
    </lineage>
</organism>
<reference evidence="1" key="1">
    <citation type="journal article" date="2017" name="Mycologia">
        <title>Fusarium algeriense, sp. nov., a novel toxigenic crown rot pathogen of durum wheat from Algeria is nested in the Fusarium burgessii species complex.</title>
        <authorList>
            <person name="Laraba I."/>
            <person name="Keddad A."/>
            <person name="Boureghda H."/>
            <person name="Abdallah N."/>
            <person name="Vaughan M.M."/>
            <person name="Proctor R.H."/>
            <person name="Busman M."/>
            <person name="O'Donnell K."/>
        </authorList>
    </citation>
    <scope>NUCLEOTIDE SEQUENCE</scope>
    <source>
        <strain evidence="1">NRRL 25174</strain>
    </source>
</reference>
<comment type="caution">
    <text evidence="1">The sequence shown here is derived from an EMBL/GenBank/DDBJ whole genome shotgun (WGS) entry which is preliminary data.</text>
</comment>
<evidence type="ECO:0000313" key="2">
    <source>
        <dbReference type="Proteomes" id="UP000730481"/>
    </source>
</evidence>
<reference evidence="1" key="2">
    <citation type="submission" date="2020-02" db="EMBL/GenBank/DDBJ databases">
        <title>Identification and distribution of gene clusters putatively required for synthesis of sphingolipid metabolism inhibitors in phylogenetically diverse species of the filamentous fungus Fusarium.</title>
        <authorList>
            <person name="Kim H.-S."/>
            <person name="Busman M."/>
            <person name="Brown D.W."/>
            <person name="Divon H."/>
            <person name="Uhlig S."/>
            <person name="Proctor R.H."/>
        </authorList>
    </citation>
    <scope>NUCLEOTIDE SEQUENCE</scope>
    <source>
        <strain evidence="1">NRRL 25174</strain>
    </source>
</reference>
<keyword evidence="2" id="KW-1185">Reference proteome</keyword>
<gene>
    <name evidence="1" type="ORF">FBEOM_4411</name>
</gene>
<dbReference type="AlphaFoldDB" id="A0A9P5AMY8"/>
<dbReference type="EMBL" id="PVQB02000183">
    <property type="protein sequence ID" value="KAF4341673.1"/>
    <property type="molecule type" value="Genomic_DNA"/>
</dbReference>
<sequence length="346" mass="39406">MRHRYNTILKLKAAAYHTTSRVAEYASQCGFCYSDMLLEDQMYKLSMNMSDEFYYPDSKNIFSSSFFCWMIYRGANVASTNPTGQRPSHETKLTAAYYFMAALGAATGEQQCVLDSILSSIAFEIIFSGAISDTCWCLCSPAGCTPLVKLLEGIYSFYTEEETQAGHDFDRLIQETEDMLTDLCDGHTDRIGEYQWIYGAIVRYYTFAKSDLRHVCCPVICGSSGPAPVEEHTEIQEEDSILLGLLESLVKEFEHSLERDMGLEDFFEYMRMAWAPGMRKAREYLASQRLTDQELRNAKLISVVWETYGPQPVVERLLECKEPGGLWDAMSELDKIATDLERPMTE</sequence>
<evidence type="ECO:0000313" key="1">
    <source>
        <dbReference type="EMBL" id="KAF4341673.1"/>
    </source>
</evidence>